<dbReference type="InterPro" id="IPR035996">
    <property type="entry name" value="4pyrrol_Methylase_sf"/>
</dbReference>
<name>X1N879_9ZZZZ</name>
<keyword evidence="4" id="KW-0808">Transferase</keyword>
<dbReference type="PANTHER" id="PTHR43182">
    <property type="entry name" value="COBALT-PRECORRIN-6B C(15)-METHYLTRANSFERASE (DECARBOXYLATING)"/>
    <property type="match status" value="1"/>
</dbReference>
<sequence>MFRNNVYFVGVGPGSPKYLTREAEEAIREASIIVGWEFDLLPARHLIDGKKIYLQNVKNYVQVAETAAKEARKSNETVAVLRIGDPCISSGLDGLLKVFPDFEVRIVSGISSIQLAAAAAQINIDESVLISFHDGGDDFEKKRRFMLDGLNQNRHLIILTGPDLGPKEAAIYLTNNGISEITPAIVCENLALSDEKISRGTLQDMAAKQFSWRSVMVVI</sequence>
<accession>X1N879</accession>
<evidence type="ECO:0000256" key="4">
    <source>
        <dbReference type="ARBA" id="ARBA00022679"/>
    </source>
</evidence>
<protein>
    <recommendedName>
        <fullName evidence="6">Tetrapyrrole methylase domain-containing protein</fullName>
    </recommendedName>
</protein>
<dbReference type="AlphaFoldDB" id="X1N879"/>
<dbReference type="EMBL" id="BARV01010650">
    <property type="protein sequence ID" value="GAI14849.1"/>
    <property type="molecule type" value="Genomic_DNA"/>
</dbReference>
<gene>
    <name evidence="7" type="ORF">S06H3_20544</name>
</gene>
<dbReference type="Pfam" id="PF00590">
    <property type="entry name" value="TP_methylase"/>
    <property type="match status" value="1"/>
</dbReference>
<comment type="caution">
    <text evidence="7">The sequence shown here is derived from an EMBL/GenBank/DDBJ whole genome shotgun (WGS) entry which is preliminary data.</text>
</comment>
<dbReference type="InterPro" id="IPR014776">
    <property type="entry name" value="4pyrrole_Mease_sub2"/>
</dbReference>
<dbReference type="GO" id="GO:0032259">
    <property type="term" value="P:methylation"/>
    <property type="evidence" value="ECO:0007669"/>
    <property type="project" value="UniProtKB-KW"/>
</dbReference>
<dbReference type="PANTHER" id="PTHR43182:SF1">
    <property type="entry name" value="COBALT-PRECORRIN-7 C(5)-METHYLTRANSFERASE"/>
    <property type="match status" value="1"/>
</dbReference>
<keyword evidence="5" id="KW-0949">S-adenosyl-L-methionine</keyword>
<dbReference type="NCBIfam" id="TIGR02467">
    <property type="entry name" value="CbiE"/>
    <property type="match status" value="1"/>
</dbReference>
<reference evidence="7" key="1">
    <citation type="journal article" date="2014" name="Front. Microbiol.">
        <title>High frequency of phylogenetically diverse reductive dehalogenase-homologous genes in deep subseafloor sedimentary metagenomes.</title>
        <authorList>
            <person name="Kawai M."/>
            <person name="Futagami T."/>
            <person name="Toyoda A."/>
            <person name="Takaki Y."/>
            <person name="Nishi S."/>
            <person name="Hori S."/>
            <person name="Arai W."/>
            <person name="Tsubouchi T."/>
            <person name="Morono Y."/>
            <person name="Uchiyama I."/>
            <person name="Ito T."/>
            <person name="Fujiyama A."/>
            <person name="Inagaki F."/>
            <person name="Takami H."/>
        </authorList>
    </citation>
    <scope>NUCLEOTIDE SEQUENCE</scope>
    <source>
        <strain evidence="7">Expedition CK06-06</strain>
    </source>
</reference>
<keyword evidence="2" id="KW-0169">Cobalamin biosynthesis</keyword>
<proteinExistence type="predicted"/>
<feature type="domain" description="Tetrapyrrole methylase" evidence="6">
    <location>
        <begin position="6"/>
        <end position="205"/>
    </location>
</feature>
<dbReference type="InterPro" id="IPR000878">
    <property type="entry name" value="4pyrrol_Mease"/>
</dbReference>
<dbReference type="SUPFAM" id="SSF53790">
    <property type="entry name" value="Tetrapyrrole methylase"/>
    <property type="match status" value="1"/>
</dbReference>
<evidence type="ECO:0000259" key="6">
    <source>
        <dbReference type="Pfam" id="PF00590"/>
    </source>
</evidence>
<keyword evidence="3" id="KW-0489">Methyltransferase</keyword>
<dbReference type="CDD" id="cd11644">
    <property type="entry name" value="Precorrin-6Y-MT"/>
    <property type="match status" value="1"/>
</dbReference>
<dbReference type="InterPro" id="IPR012818">
    <property type="entry name" value="CbiE"/>
</dbReference>
<evidence type="ECO:0000313" key="7">
    <source>
        <dbReference type="EMBL" id="GAI14849.1"/>
    </source>
</evidence>
<evidence type="ECO:0000256" key="2">
    <source>
        <dbReference type="ARBA" id="ARBA00022573"/>
    </source>
</evidence>
<evidence type="ECO:0000256" key="5">
    <source>
        <dbReference type="ARBA" id="ARBA00022691"/>
    </source>
</evidence>
<dbReference type="InterPro" id="IPR050714">
    <property type="entry name" value="Cobalamin_biosynth_MTase"/>
</dbReference>
<dbReference type="Gene3D" id="3.30.950.10">
    <property type="entry name" value="Methyltransferase, Cobalt-precorrin-4 Transmethylase, Domain 2"/>
    <property type="match status" value="1"/>
</dbReference>
<comment type="pathway">
    <text evidence="1">Cofactor biosynthesis; adenosylcobalamin biosynthesis.</text>
</comment>
<dbReference type="UniPathway" id="UPA00148"/>
<dbReference type="InterPro" id="IPR014777">
    <property type="entry name" value="4pyrrole_Mease_sub1"/>
</dbReference>
<evidence type="ECO:0000256" key="3">
    <source>
        <dbReference type="ARBA" id="ARBA00022603"/>
    </source>
</evidence>
<evidence type="ECO:0000256" key="1">
    <source>
        <dbReference type="ARBA" id="ARBA00004953"/>
    </source>
</evidence>
<dbReference type="GO" id="GO:0009236">
    <property type="term" value="P:cobalamin biosynthetic process"/>
    <property type="evidence" value="ECO:0007669"/>
    <property type="project" value="UniProtKB-UniPathway"/>
</dbReference>
<dbReference type="Gene3D" id="3.40.1010.10">
    <property type="entry name" value="Cobalt-precorrin-4 Transmethylase, Domain 1"/>
    <property type="match status" value="1"/>
</dbReference>
<organism evidence="7">
    <name type="scientific">marine sediment metagenome</name>
    <dbReference type="NCBI Taxonomy" id="412755"/>
    <lineage>
        <taxon>unclassified sequences</taxon>
        <taxon>metagenomes</taxon>
        <taxon>ecological metagenomes</taxon>
    </lineage>
</organism>
<dbReference type="GO" id="GO:0008276">
    <property type="term" value="F:protein methyltransferase activity"/>
    <property type="evidence" value="ECO:0007669"/>
    <property type="project" value="InterPro"/>
</dbReference>